<dbReference type="GO" id="GO:0140359">
    <property type="term" value="F:ABC-type transporter activity"/>
    <property type="evidence" value="ECO:0007669"/>
    <property type="project" value="InterPro"/>
</dbReference>
<name>A0AAP6XPT9_9CORY</name>
<dbReference type="PANTHER" id="PTHR24221:SF654">
    <property type="entry name" value="ATP-BINDING CASSETTE SUB-FAMILY B MEMBER 6"/>
    <property type="match status" value="1"/>
</dbReference>
<feature type="domain" description="ABC transporter" evidence="11">
    <location>
        <begin position="357"/>
        <end position="595"/>
    </location>
</feature>
<feature type="transmembrane region" description="Helical" evidence="10">
    <location>
        <begin position="181"/>
        <end position="200"/>
    </location>
</feature>
<dbReference type="InterPro" id="IPR039421">
    <property type="entry name" value="Type_1_exporter"/>
</dbReference>
<evidence type="ECO:0000256" key="6">
    <source>
        <dbReference type="ARBA" id="ARBA00022967"/>
    </source>
</evidence>
<evidence type="ECO:0000259" key="12">
    <source>
        <dbReference type="PROSITE" id="PS50929"/>
    </source>
</evidence>
<organism evidence="13 14">
    <name type="scientific">Corynebacterium coyleae</name>
    <dbReference type="NCBI Taxonomy" id="53374"/>
    <lineage>
        <taxon>Bacteria</taxon>
        <taxon>Bacillati</taxon>
        <taxon>Actinomycetota</taxon>
        <taxon>Actinomycetes</taxon>
        <taxon>Mycobacteriales</taxon>
        <taxon>Corynebacteriaceae</taxon>
        <taxon>Corynebacterium</taxon>
    </lineage>
</organism>
<keyword evidence="4" id="KW-0547">Nucleotide-binding</keyword>
<evidence type="ECO:0000256" key="3">
    <source>
        <dbReference type="ARBA" id="ARBA00022692"/>
    </source>
</evidence>
<reference evidence="13 14" key="1">
    <citation type="submission" date="2020-03" db="EMBL/GenBank/DDBJ databases">
        <title>Draft genome sequences of bacterial isolates from the female urobiome.</title>
        <authorList>
            <person name="Miller-Ensminger T."/>
            <person name="Wolfe A.J."/>
            <person name="Putonti C."/>
        </authorList>
    </citation>
    <scope>NUCLEOTIDE SEQUENCE [LARGE SCALE GENOMIC DNA]</scope>
    <source>
        <strain evidence="13 14">UMB8490</strain>
    </source>
</reference>
<dbReference type="InterPro" id="IPR011527">
    <property type="entry name" value="ABC1_TM_dom"/>
</dbReference>
<keyword evidence="7 10" id="KW-1133">Transmembrane helix</keyword>
<evidence type="ECO:0000313" key="13">
    <source>
        <dbReference type="EMBL" id="NJJ04890.1"/>
    </source>
</evidence>
<dbReference type="PROSITE" id="PS50893">
    <property type="entry name" value="ABC_TRANSPORTER_2"/>
    <property type="match status" value="1"/>
</dbReference>
<feature type="transmembrane region" description="Helical" evidence="10">
    <location>
        <begin position="34"/>
        <end position="57"/>
    </location>
</feature>
<evidence type="ECO:0000256" key="7">
    <source>
        <dbReference type="ARBA" id="ARBA00022989"/>
    </source>
</evidence>
<dbReference type="Pfam" id="PF00005">
    <property type="entry name" value="ABC_tran"/>
    <property type="match status" value="1"/>
</dbReference>
<evidence type="ECO:0000313" key="14">
    <source>
        <dbReference type="Proteomes" id="UP000591626"/>
    </source>
</evidence>
<dbReference type="Proteomes" id="UP000591626">
    <property type="component" value="Unassembled WGS sequence"/>
</dbReference>
<dbReference type="EMBL" id="JAAUVV010000030">
    <property type="protein sequence ID" value="NJJ04890.1"/>
    <property type="molecule type" value="Genomic_DNA"/>
</dbReference>
<dbReference type="Pfam" id="PF00664">
    <property type="entry name" value="ABC_membrane"/>
    <property type="match status" value="1"/>
</dbReference>
<evidence type="ECO:0000256" key="5">
    <source>
        <dbReference type="ARBA" id="ARBA00022840"/>
    </source>
</evidence>
<evidence type="ECO:0000256" key="9">
    <source>
        <dbReference type="ARBA" id="ARBA00023455"/>
    </source>
</evidence>
<feature type="transmembrane region" description="Helical" evidence="10">
    <location>
        <begin position="265"/>
        <end position="288"/>
    </location>
</feature>
<evidence type="ECO:0000256" key="1">
    <source>
        <dbReference type="ARBA" id="ARBA00004429"/>
    </source>
</evidence>
<dbReference type="Gene3D" id="3.40.50.300">
    <property type="entry name" value="P-loop containing nucleotide triphosphate hydrolases"/>
    <property type="match status" value="1"/>
</dbReference>
<keyword evidence="5 13" id="KW-0067">ATP-binding</keyword>
<dbReference type="SUPFAM" id="SSF52540">
    <property type="entry name" value="P-loop containing nucleoside triphosphate hydrolases"/>
    <property type="match status" value="1"/>
</dbReference>
<evidence type="ECO:0000256" key="8">
    <source>
        <dbReference type="ARBA" id="ARBA00023136"/>
    </source>
</evidence>
<keyword evidence="8 10" id="KW-0472">Membrane</keyword>
<evidence type="ECO:0000259" key="11">
    <source>
        <dbReference type="PROSITE" id="PS50893"/>
    </source>
</evidence>
<dbReference type="GO" id="GO:0005524">
    <property type="term" value="F:ATP binding"/>
    <property type="evidence" value="ECO:0007669"/>
    <property type="project" value="UniProtKB-KW"/>
</dbReference>
<feature type="domain" description="ABC transmembrane type-1" evidence="12">
    <location>
        <begin position="43"/>
        <end position="324"/>
    </location>
</feature>
<evidence type="ECO:0000256" key="4">
    <source>
        <dbReference type="ARBA" id="ARBA00022741"/>
    </source>
</evidence>
<keyword evidence="2" id="KW-1003">Cell membrane</keyword>
<dbReference type="GO" id="GO:0034040">
    <property type="term" value="F:ATPase-coupled lipid transmembrane transporter activity"/>
    <property type="evidence" value="ECO:0007669"/>
    <property type="project" value="TreeGrafter"/>
</dbReference>
<proteinExistence type="inferred from homology"/>
<dbReference type="GO" id="GO:0016887">
    <property type="term" value="F:ATP hydrolysis activity"/>
    <property type="evidence" value="ECO:0007669"/>
    <property type="project" value="InterPro"/>
</dbReference>
<comment type="subcellular location">
    <subcellularLocation>
        <location evidence="1">Cell inner membrane</location>
        <topology evidence="1">Multi-pass membrane protein</topology>
    </subcellularLocation>
</comment>
<dbReference type="PROSITE" id="PS50929">
    <property type="entry name" value="ABC_TM1F"/>
    <property type="match status" value="1"/>
</dbReference>
<dbReference type="SUPFAM" id="SSF90123">
    <property type="entry name" value="ABC transporter transmembrane region"/>
    <property type="match status" value="1"/>
</dbReference>
<dbReference type="RefSeq" id="WP_167617430.1">
    <property type="nucleotide sequence ID" value="NZ_JAAUVV010000030.1"/>
</dbReference>
<evidence type="ECO:0000256" key="10">
    <source>
        <dbReference type="SAM" id="Phobius"/>
    </source>
</evidence>
<comment type="similarity">
    <text evidence="9">Belongs to the ABC transporter superfamily. Siderophore-Fe(3+) uptake transporter (SIUT) (TC 3.A.1.21) family.</text>
</comment>
<dbReference type="GO" id="GO:0005886">
    <property type="term" value="C:plasma membrane"/>
    <property type="evidence" value="ECO:0007669"/>
    <property type="project" value="UniProtKB-SubCell"/>
</dbReference>
<protein>
    <submittedName>
        <fullName evidence="13">ABC transporter ATP-binding protein</fullName>
    </submittedName>
</protein>
<sequence length="601" mass="63333">MKREYERVDAVAPAGVKETFAYLAELPNALDRRWWVMLLSIQAVIVAVNTTQSNLFGRSVDPLIGGSIPGLGSGSSAFIWAIALAMFCMLIELSLRGLGNYVVGQKVARASIDLRRRCLDAILRAPVPRVMELGTGNVITRMTKDIDDVVQTITAIGSRVLTTAFVFPITFLGLLLIDVRFALILVIVGICTYPFARAVVRAIPAASNAVSVAEARRNAVLLDTVRGLPTLRAFGLERWALGRMRRTSWGAVEATMDRVPWFIRLMGIGQFAFAAWVLLTLGVGAWLVSTGAVTPGEASAAVFMVIRAEVVVFNALFFIGELQSAATSVGRAVSLAKLADGRAATVVPDDLDVPEDVEINHVSFAYPGGANVLEDLSVTLAAGTTTALVGTSGAGKSTLAALIAGLVEPTSGSIRVGGVDTSHVSDVWTAKNVTLLTQDVHIFAGTLREDLSMAAPESDDTVLLNALASVGLDPNSTQFARLFPNGLDTAVGAGADDLPPEVKQQVALARVALAGPKILILDEATAEAGSDATNTLEDAAARITEGTTALVVAHRLDQAATADRILVMEAGRIIEDGTHAELLAAGGRYAQLFEAWSGEGH</sequence>
<dbReference type="InterPro" id="IPR003439">
    <property type="entry name" value="ABC_transporter-like_ATP-bd"/>
</dbReference>
<dbReference type="PANTHER" id="PTHR24221">
    <property type="entry name" value="ATP-BINDING CASSETTE SUB-FAMILY B"/>
    <property type="match status" value="1"/>
</dbReference>
<evidence type="ECO:0000256" key="2">
    <source>
        <dbReference type="ARBA" id="ARBA00022519"/>
    </source>
</evidence>
<dbReference type="InterPro" id="IPR036640">
    <property type="entry name" value="ABC1_TM_sf"/>
</dbReference>
<gene>
    <name evidence="13" type="ORF">HC138_11115</name>
</gene>
<comment type="caution">
    <text evidence="13">The sequence shown here is derived from an EMBL/GenBank/DDBJ whole genome shotgun (WGS) entry which is preliminary data.</text>
</comment>
<feature type="transmembrane region" description="Helical" evidence="10">
    <location>
        <begin position="77"/>
        <end position="95"/>
    </location>
</feature>
<dbReference type="AlphaFoldDB" id="A0AAP6XPT9"/>
<feature type="transmembrane region" description="Helical" evidence="10">
    <location>
        <begin position="149"/>
        <end position="175"/>
    </location>
</feature>
<accession>A0AAP6XPT9</accession>
<keyword evidence="6" id="KW-1278">Translocase</keyword>
<keyword evidence="3 10" id="KW-0812">Transmembrane</keyword>
<dbReference type="SMART" id="SM00382">
    <property type="entry name" value="AAA"/>
    <property type="match status" value="1"/>
</dbReference>
<dbReference type="InterPro" id="IPR027417">
    <property type="entry name" value="P-loop_NTPase"/>
</dbReference>
<keyword evidence="2" id="KW-0997">Cell inner membrane</keyword>
<dbReference type="InterPro" id="IPR003593">
    <property type="entry name" value="AAA+_ATPase"/>
</dbReference>
<dbReference type="Gene3D" id="1.20.1560.10">
    <property type="entry name" value="ABC transporter type 1, transmembrane domain"/>
    <property type="match status" value="1"/>
</dbReference>